<dbReference type="NCBIfam" id="TIGR03618">
    <property type="entry name" value="Rv1155_F420"/>
    <property type="match status" value="1"/>
</dbReference>
<evidence type="ECO:0000256" key="1">
    <source>
        <dbReference type="ARBA" id="ARBA00023002"/>
    </source>
</evidence>
<keyword evidence="1" id="KW-0560">Oxidoreductase</keyword>
<dbReference type="PANTHER" id="PTHR35176">
    <property type="entry name" value="HEME OXYGENASE HI_0854-RELATED"/>
    <property type="match status" value="1"/>
</dbReference>
<gene>
    <name evidence="3" type="ORF">ACFPK1_20235</name>
</gene>
<dbReference type="InterPro" id="IPR012349">
    <property type="entry name" value="Split_barrel_FMN-bd"/>
</dbReference>
<dbReference type="SUPFAM" id="SSF50475">
    <property type="entry name" value="FMN-binding split barrel"/>
    <property type="match status" value="1"/>
</dbReference>
<dbReference type="EMBL" id="JBHSKG010000011">
    <property type="protein sequence ID" value="MFC5140577.1"/>
    <property type="molecule type" value="Genomic_DNA"/>
</dbReference>
<comment type="caution">
    <text evidence="3">The sequence shown here is derived from an EMBL/GenBank/DDBJ whole genome shotgun (WGS) entry which is preliminary data.</text>
</comment>
<protein>
    <submittedName>
        <fullName evidence="3">TIGR03618 family F420-dependent PPOX class oxidoreductase</fullName>
    </submittedName>
</protein>
<dbReference type="RefSeq" id="WP_378022740.1">
    <property type="nucleotide sequence ID" value="NZ_JBHSKG010000011.1"/>
</dbReference>
<name>A0ABV9ZHS8_9PSEU</name>
<sequence>MSVEPRPDVRLPEDVVSLLRGPNPCFVATVTPDGSPQTTETWVDTDGTHVVLNAVEGLPNVENIRRDPRVSVAIGDAGRPGRYVAVRGRVVEVTPHGAAEHIESLARRYLGRPYPWHRPDQTRLILRIAPTAVHRPVPDP</sequence>
<feature type="domain" description="Pyridoxamine 5'-phosphate oxidase N-terminal" evidence="2">
    <location>
        <begin position="12"/>
        <end position="134"/>
    </location>
</feature>
<reference evidence="4" key="1">
    <citation type="journal article" date="2019" name="Int. J. Syst. Evol. Microbiol.">
        <title>The Global Catalogue of Microorganisms (GCM) 10K type strain sequencing project: providing services to taxonomists for standard genome sequencing and annotation.</title>
        <authorList>
            <consortium name="The Broad Institute Genomics Platform"/>
            <consortium name="The Broad Institute Genome Sequencing Center for Infectious Disease"/>
            <person name="Wu L."/>
            <person name="Ma J."/>
        </authorList>
    </citation>
    <scope>NUCLEOTIDE SEQUENCE [LARGE SCALE GENOMIC DNA]</scope>
    <source>
        <strain evidence="4">XZYJ18</strain>
    </source>
</reference>
<dbReference type="PANTHER" id="PTHR35176:SF6">
    <property type="entry name" value="HEME OXYGENASE HI_0854-RELATED"/>
    <property type="match status" value="1"/>
</dbReference>
<accession>A0ABV9ZHS8</accession>
<dbReference type="InterPro" id="IPR052019">
    <property type="entry name" value="F420H2_bilvrd_red/Heme_oxyg"/>
</dbReference>
<dbReference type="InterPro" id="IPR011576">
    <property type="entry name" value="Pyridox_Oxase_N"/>
</dbReference>
<dbReference type="Gene3D" id="2.30.110.10">
    <property type="entry name" value="Electron Transport, Fmn-binding Protein, Chain A"/>
    <property type="match status" value="1"/>
</dbReference>
<evidence type="ECO:0000259" key="2">
    <source>
        <dbReference type="Pfam" id="PF01243"/>
    </source>
</evidence>
<dbReference type="Proteomes" id="UP001596175">
    <property type="component" value="Unassembled WGS sequence"/>
</dbReference>
<dbReference type="Pfam" id="PF01243">
    <property type="entry name" value="PNPOx_N"/>
    <property type="match status" value="1"/>
</dbReference>
<organism evidence="3 4">
    <name type="scientific">Actinomycetospora rhizophila</name>
    <dbReference type="NCBI Taxonomy" id="1416876"/>
    <lineage>
        <taxon>Bacteria</taxon>
        <taxon>Bacillati</taxon>
        <taxon>Actinomycetota</taxon>
        <taxon>Actinomycetes</taxon>
        <taxon>Pseudonocardiales</taxon>
        <taxon>Pseudonocardiaceae</taxon>
        <taxon>Actinomycetospora</taxon>
    </lineage>
</organism>
<proteinExistence type="predicted"/>
<evidence type="ECO:0000313" key="3">
    <source>
        <dbReference type="EMBL" id="MFC5140577.1"/>
    </source>
</evidence>
<keyword evidence="4" id="KW-1185">Reference proteome</keyword>
<evidence type="ECO:0000313" key="4">
    <source>
        <dbReference type="Proteomes" id="UP001596175"/>
    </source>
</evidence>
<dbReference type="InterPro" id="IPR019920">
    <property type="entry name" value="F420-binding_dom_put"/>
</dbReference>